<feature type="repeat" description="PPR" evidence="2">
    <location>
        <begin position="482"/>
        <end position="516"/>
    </location>
</feature>
<dbReference type="Pfam" id="PF13041">
    <property type="entry name" value="PPR_2"/>
    <property type="match status" value="4"/>
</dbReference>
<accession>A0A835QWC3</accession>
<evidence type="ECO:0000313" key="3">
    <source>
        <dbReference type="EMBL" id="KAG0475017.1"/>
    </source>
</evidence>
<gene>
    <name evidence="3" type="ORF">HPP92_014703</name>
</gene>
<evidence type="ECO:0008006" key="5">
    <source>
        <dbReference type="Google" id="ProtNLM"/>
    </source>
</evidence>
<dbReference type="Pfam" id="PF01535">
    <property type="entry name" value="PPR"/>
    <property type="match status" value="3"/>
</dbReference>
<dbReference type="OrthoDB" id="185373at2759"/>
<feature type="repeat" description="PPR" evidence="2">
    <location>
        <begin position="282"/>
        <end position="316"/>
    </location>
</feature>
<dbReference type="NCBIfam" id="TIGR00756">
    <property type="entry name" value="PPR"/>
    <property type="match status" value="5"/>
</dbReference>
<dbReference type="PANTHER" id="PTHR47926:SF493">
    <property type="entry name" value="PENTATRICOPEPTIDE REPEAT-CONTAINING PROTEIN"/>
    <property type="match status" value="1"/>
</dbReference>
<dbReference type="EMBL" id="JADCNM010000007">
    <property type="protein sequence ID" value="KAG0475017.1"/>
    <property type="molecule type" value="Genomic_DNA"/>
</dbReference>
<dbReference type="PANTHER" id="PTHR47926">
    <property type="entry name" value="PENTATRICOPEPTIDE REPEAT-CONTAINING PROTEIN"/>
    <property type="match status" value="1"/>
</dbReference>
<organism evidence="3 4">
    <name type="scientific">Vanilla planifolia</name>
    <name type="common">Vanilla</name>
    <dbReference type="NCBI Taxonomy" id="51239"/>
    <lineage>
        <taxon>Eukaryota</taxon>
        <taxon>Viridiplantae</taxon>
        <taxon>Streptophyta</taxon>
        <taxon>Embryophyta</taxon>
        <taxon>Tracheophyta</taxon>
        <taxon>Spermatophyta</taxon>
        <taxon>Magnoliopsida</taxon>
        <taxon>Liliopsida</taxon>
        <taxon>Asparagales</taxon>
        <taxon>Orchidaceae</taxon>
        <taxon>Vanilloideae</taxon>
        <taxon>Vanilleae</taxon>
        <taxon>Vanilla</taxon>
    </lineage>
</organism>
<evidence type="ECO:0000313" key="4">
    <source>
        <dbReference type="Proteomes" id="UP000639772"/>
    </source>
</evidence>
<dbReference type="InterPro" id="IPR046960">
    <property type="entry name" value="PPR_At4g14850-like_plant"/>
</dbReference>
<evidence type="ECO:0000256" key="2">
    <source>
        <dbReference type="PROSITE-ProRule" id="PRU00708"/>
    </source>
</evidence>
<keyword evidence="1" id="KW-0677">Repeat</keyword>
<feature type="repeat" description="PPR" evidence="2">
    <location>
        <begin position="517"/>
        <end position="551"/>
    </location>
</feature>
<name>A0A835QWC3_VANPL</name>
<feature type="repeat" description="PPR" evidence="2">
    <location>
        <begin position="180"/>
        <end position="214"/>
    </location>
</feature>
<dbReference type="FunFam" id="1.25.40.10:FF:000090">
    <property type="entry name" value="Pentatricopeptide repeat-containing protein, chloroplastic"/>
    <property type="match status" value="1"/>
</dbReference>
<dbReference type="Pfam" id="PF20431">
    <property type="entry name" value="E_motif"/>
    <property type="match status" value="1"/>
</dbReference>
<dbReference type="Pfam" id="PF13812">
    <property type="entry name" value="PPR_3"/>
    <property type="match status" value="1"/>
</dbReference>
<reference evidence="3 4" key="1">
    <citation type="journal article" date="2020" name="Nat. Food">
        <title>A phased Vanilla planifolia genome enables genetic improvement of flavour and production.</title>
        <authorList>
            <person name="Hasing T."/>
            <person name="Tang H."/>
            <person name="Brym M."/>
            <person name="Khazi F."/>
            <person name="Huang T."/>
            <person name="Chambers A.H."/>
        </authorList>
    </citation>
    <scope>NUCLEOTIDE SEQUENCE [LARGE SCALE GENOMIC DNA]</scope>
    <source>
        <tissue evidence="3">Leaf</tissue>
    </source>
</reference>
<evidence type="ECO:0000256" key="1">
    <source>
        <dbReference type="ARBA" id="ARBA00022737"/>
    </source>
</evidence>
<dbReference type="InterPro" id="IPR002885">
    <property type="entry name" value="PPR_rpt"/>
</dbReference>
<dbReference type="GO" id="GO:0009451">
    <property type="term" value="P:RNA modification"/>
    <property type="evidence" value="ECO:0007669"/>
    <property type="project" value="InterPro"/>
</dbReference>
<proteinExistence type="predicted"/>
<dbReference type="PROSITE" id="PS51375">
    <property type="entry name" value="PPR"/>
    <property type="match status" value="5"/>
</dbReference>
<dbReference type="AlphaFoldDB" id="A0A835QWC3"/>
<dbReference type="Gene3D" id="1.25.40.10">
    <property type="entry name" value="Tetratricopeptide repeat domain"/>
    <property type="match status" value="6"/>
</dbReference>
<dbReference type="GO" id="GO:0003723">
    <property type="term" value="F:RNA binding"/>
    <property type="evidence" value="ECO:0007669"/>
    <property type="project" value="InterPro"/>
</dbReference>
<feature type="repeat" description="PPR" evidence="2">
    <location>
        <begin position="382"/>
        <end position="416"/>
    </location>
</feature>
<dbReference type="FunFam" id="1.25.40.10:FF:000344">
    <property type="entry name" value="Pentatricopeptide repeat-containing protein"/>
    <property type="match status" value="1"/>
</dbReference>
<dbReference type="FunFam" id="1.25.40.10:FF:000285">
    <property type="entry name" value="Pentatricopeptide repeat-containing protein, chloroplastic"/>
    <property type="match status" value="1"/>
</dbReference>
<dbReference type="InterPro" id="IPR011990">
    <property type="entry name" value="TPR-like_helical_dom_sf"/>
</dbReference>
<protein>
    <recommendedName>
        <fullName evidence="5">Pentatricopeptide repeat-containing protein</fullName>
    </recommendedName>
</protein>
<dbReference type="Proteomes" id="UP000639772">
    <property type="component" value="Chromosome 7"/>
</dbReference>
<comment type="caution">
    <text evidence="3">The sequence shown here is derived from an EMBL/GenBank/DDBJ whole genome shotgun (WGS) entry which is preliminary data.</text>
</comment>
<dbReference type="InterPro" id="IPR046848">
    <property type="entry name" value="E_motif"/>
</dbReference>
<sequence>MNGPSRAAVSFTARECIALLRSYSRCRSLSSGKQHHAILISSGRLRHHPFLVSTLASMYSLCGNISHAYQLFDGIPHKTPYLFNALIRGSVDAGYPQVALYVFVQFLSSNLRPNNFTFPFVLKACGCLSLLPTGAQVHCRAMVAGFSSDEYVQNCLIAMYMSCTSPDAAEIVFREMDCKSAVSWNTMIAGCLQNGFADNAMAVFHRMVNSGMAIDQATLLSVLPACAQLNDLECGRRVHYFAKENGSVFSLPVRNALIDMYAKCGSLVEARKIFEEATPVRDVVCWTAMISGYVLNGRAVEALRLSPELQRSGIRPNSMTLSSLLTACGSLPSLVHGMCIHRLSVRFGLETDAFVETALIDMYSKCEDMDTSLQVFKTGSRRTATWNAIISGFARNGLAQHATEHFKQMLRGEVLPDLITITSLLPSYCSAFLQQASDIHGYLLKAGFHENIHVTTCLIDVYAKIGSLDTARRLFDQLPCKDFVSWSAIIAGYGSHGHAEEAIWLFDKMVESGVRPSEVTFTSVLYSCSHAGLVEEGIQTLEKMMLHCLKPKVDHYACVVDLLSRAGRIEEAYKLMMEMPYEANCAMWGALLGACMLHGKVKLGELAADKLFNLQPQNTGNYVLLGNIYAAAERWVDAEAIRRMLGDRGLKKDVGCSSVNAVNL</sequence>